<feature type="domain" description="AB hydrolase-1" evidence="1">
    <location>
        <begin position="68"/>
        <end position="320"/>
    </location>
</feature>
<dbReference type="SUPFAM" id="SSF53474">
    <property type="entry name" value="alpha/beta-Hydrolases"/>
    <property type="match status" value="1"/>
</dbReference>
<sequence>MTSYTLKEHKVKHVSQVPANEGIEVELPVREYNGTQGDDRQPVLMLHGRSVPALPGFDLAPVPGENPTRYSWAQELAKAGFDVFIMDLQGSGRSPRPMMDVPCNANPAQQAPVLVPNPLPEPCTPPPPYPYQLGNSQSEWAEVKSVVKHIRSLADANKPIHFVGWSAAAFVMGPYALQHPEDVRSLFLLAPMFPPKGRWSEKPDDPFGLPEEAVDNLPLPGFPMHVSSKTGFQAALTGPAALWEPGIAELAWEACMQNDHEGSKWGPRVNGGEPEGVLRYRNTYWWGWNNHTVPLMRENKYVLGGRVPVLILYGQNDRTANTTTPMPDNLNFSVPALYKAIAGSKKLMFCFEESGHSLVWETVAEAIHHFSKHWLKNGKVEGLGSGSYFRELDGNLIHLP</sequence>
<dbReference type="GO" id="GO:0016787">
    <property type="term" value="F:hydrolase activity"/>
    <property type="evidence" value="ECO:0007669"/>
    <property type="project" value="UniProtKB-KW"/>
</dbReference>
<comment type="caution">
    <text evidence="2">The sequence shown here is derived from an EMBL/GenBank/DDBJ whole genome shotgun (WGS) entry which is preliminary data.</text>
</comment>
<dbReference type="InterPro" id="IPR029058">
    <property type="entry name" value="AB_hydrolase_fold"/>
</dbReference>
<evidence type="ECO:0000313" key="3">
    <source>
        <dbReference type="Proteomes" id="UP001180737"/>
    </source>
</evidence>
<dbReference type="RefSeq" id="WP_052146261.1">
    <property type="nucleotide sequence ID" value="NZ_JAVRFJ010000003.1"/>
</dbReference>
<keyword evidence="2" id="KW-0378">Hydrolase</keyword>
<dbReference type="PANTHER" id="PTHR43798">
    <property type="entry name" value="MONOACYLGLYCEROL LIPASE"/>
    <property type="match status" value="1"/>
</dbReference>
<dbReference type="InterPro" id="IPR050266">
    <property type="entry name" value="AB_hydrolase_sf"/>
</dbReference>
<dbReference type="Gene3D" id="3.40.50.1820">
    <property type="entry name" value="alpha/beta hydrolase"/>
    <property type="match status" value="1"/>
</dbReference>
<name>A0ABU2YR47_9ACTN</name>
<gene>
    <name evidence="2" type="ORF">RM704_04665</name>
</gene>
<evidence type="ECO:0000259" key="1">
    <source>
        <dbReference type="Pfam" id="PF00561"/>
    </source>
</evidence>
<dbReference type="Pfam" id="PF00561">
    <property type="entry name" value="Abhydrolase_1"/>
    <property type="match status" value="1"/>
</dbReference>
<dbReference type="Proteomes" id="UP001180737">
    <property type="component" value="Unassembled WGS sequence"/>
</dbReference>
<dbReference type="InterPro" id="IPR000073">
    <property type="entry name" value="AB_hydrolase_1"/>
</dbReference>
<keyword evidence="3" id="KW-1185">Reference proteome</keyword>
<evidence type="ECO:0000313" key="2">
    <source>
        <dbReference type="EMBL" id="MDT0566784.1"/>
    </source>
</evidence>
<dbReference type="EMBL" id="JAVRFJ010000003">
    <property type="protein sequence ID" value="MDT0566784.1"/>
    <property type="molecule type" value="Genomic_DNA"/>
</dbReference>
<accession>A0ABU2YR47</accession>
<proteinExistence type="predicted"/>
<dbReference type="PANTHER" id="PTHR43798:SF27">
    <property type="entry name" value="HYDROLASE ALPHA_BETA HYDROLASE FOLD FAMILY"/>
    <property type="match status" value="1"/>
</dbReference>
<organism evidence="2 3">
    <name type="scientific">Streptomyces gottesmaniae</name>
    <dbReference type="NCBI Taxonomy" id="3075518"/>
    <lineage>
        <taxon>Bacteria</taxon>
        <taxon>Bacillati</taxon>
        <taxon>Actinomycetota</taxon>
        <taxon>Actinomycetes</taxon>
        <taxon>Kitasatosporales</taxon>
        <taxon>Streptomycetaceae</taxon>
        <taxon>Streptomyces</taxon>
    </lineage>
</organism>
<protein>
    <submittedName>
        <fullName evidence="2">Alpha/beta fold hydrolase</fullName>
    </submittedName>
</protein>
<reference evidence="2" key="1">
    <citation type="submission" date="2024-05" db="EMBL/GenBank/DDBJ databases">
        <title>30 novel species of actinomycetes from the DSMZ collection.</title>
        <authorList>
            <person name="Nouioui I."/>
        </authorList>
    </citation>
    <scope>NUCLEOTIDE SEQUENCE</scope>
    <source>
        <strain evidence="2">DSM 3412</strain>
    </source>
</reference>